<evidence type="ECO:0000313" key="6">
    <source>
        <dbReference type="EMBL" id="MDX5932059.1"/>
    </source>
</evidence>
<dbReference type="GO" id="GO:0020037">
    <property type="term" value="F:heme binding"/>
    <property type="evidence" value="ECO:0007669"/>
    <property type="project" value="InterPro"/>
</dbReference>
<dbReference type="GO" id="GO:0009055">
    <property type="term" value="F:electron transfer activity"/>
    <property type="evidence" value="ECO:0007669"/>
    <property type="project" value="InterPro"/>
</dbReference>
<organism evidence="6 7">
    <name type="scientific">Acidiphilium acidophilum</name>
    <name type="common">Thiobacillus acidophilus</name>
    <dbReference type="NCBI Taxonomy" id="76588"/>
    <lineage>
        <taxon>Bacteria</taxon>
        <taxon>Pseudomonadati</taxon>
        <taxon>Pseudomonadota</taxon>
        <taxon>Alphaproteobacteria</taxon>
        <taxon>Acetobacterales</taxon>
        <taxon>Acidocellaceae</taxon>
        <taxon>Acidiphilium</taxon>
    </lineage>
</organism>
<keyword evidence="3 4" id="KW-0408">Iron</keyword>
<keyword evidence="7" id="KW-1185">Reference proteome</keyword>
<keyword evidence="1 4" id="KW-0349">Heme</keyword>
<dbReference type="Gene3D" id="1.10.760.10">
    <property type="entry name" value="Cytochrome c-like domain"/>
    <property type="match status" value="1"/>
</dbReference>
<dbReference type="SUPFAM" id="SSF46626">
    <property type="entry name" value="Cytochrome c"/>
    <property type="match status" value="1"/>
</dbReference>
<protein>
    <submittedName>
        <fullName evidence="6">Cytochrome C</fullName>
    </submittedName>
</protein>
<gene>
    <name evidence="6" type="ORF">SIL87_14950</name>
</gene>
<dbReference type="PROSITE" id="PS51007">
    <property type="entry name" value="CYTC"/>
    <property type="match status" value="1"/>
</dbReference>
<evidence type="ECO:0000256" key="1">
    <source>
        <dbReference type="ARBA" id="ARBA00022617"/>
    </source>
</evidence>
<comment type="caution">
    <text evidence="6">The sequence shown here is derived from an EMBL/GenBank/DDBJ whole genome shotgun (WGS) entry which is preliminary data.</text>
</comment>
<evidence type="ECO:0000256" key="3">
    <source>
        <dbReference type="ARBA" id="ARBA00023004"/>
    </source>
</evidence>
<dbReference type="EMBL" id="JAWXYB010000018">
    <property type="protein sequence ID" value="MDX5932059.1"/>
    <property type="molecule type" value="Genomic_DNA"/>
</dbReference>
<name>A0AAW9DU40_ACIAO</name>
<evidence type="ECO:0000259" key="5">
    <source>
        <dbReference type="PROSITE" id="PS51007"/>
    </source>
</evidence>
<dbReference type="InterPro" id="IPR036909">
    <property type="entry name" value="Cyt_c-like_dom_sf"/>
</dbReference>
<keyword evidence="2 4" id="KW-0479">Metal-binding</keyword>
<reference evidence="6 7" key="1">
    <citation type="submission" date="2023-11" db="EMBL/GenBank/DDBJ databases">
        <title>MicrobeMod: A computational toolkit for identifying prokaryotic methylation and restriction-modification with nanopore sequencing.</title>
        <authorList>
            <person name="Crits-Christoph A."/>
            <person name="Kang S.C."/>
            <person name="Lee H."/>
            <person name="Ostrov N."/>
        </authorList>
    </citation>
    <scope>NUCLEOTIDE SEQUENCE [LARGE SCALE GENOMIC DNA]</scope>
    <source>
        <strain evidence="6 7">DSMZ 700</strain>
    </source>
</reference>
<evidence type="ECO:0000313" key="7">
    <source>
        <dbReference type="Proteomes" id="UP001279553"/>
    </source>
</evidence>
<dbReference type="Proteomes" id="UP001279553">
    <property type="component" value="Unassembled WGS sequence"/>
</dbReference>
<dbReference type="AlphaFoldDB" id="A0AAW9DU40"/>
<proteinExistence type="predicted"/>
<evidence type="ECO:0000256" key="2">
    <source>
        <dbReference type="ARBA" id="ARBA00022723"/>
    </source>
</evidence>
<dbReference type="GO" id="GO:0046872">
    <property type="term" value="F:metal ion binding"/>
    <property type="evidence" value="ECO:0007669"/>
    <property type="project" value="UniProtKB-KW"/>
</dbReference>
<feature type="domain" description="Cytochrome c" evidence="5">
    <location>
        <begin position="54"/>
        <end position="152"/>
    </location>
</feature>
<dbReference type="Pfam" id="PF21342">
    <property type="entry name" value="SoxA-TsdA_cyt-c"/>
    <property type="match status" value="1"/>
</dbReference>
<sequence length="162" mass="16917">MPRTYSGEEEIVMKPVMSRLMKLALGAISVAALGTIALPPAHAAGVPPAHSLAQAALQGQHIFNHDKFGGVRTCSACHVNGGTTIGHLPNGTKIPSLMGVAAEFPRYNPAAHRVVTLGQQLDHCITGGLQGKPPAANSAQMTDLVTYLTKLSKGSIMGKQFK</sequence>
<evidence type="ECO:0000256" key="4">
    <source>
        <dbReference type="PROSITE-ProRule" id="PRU00433"/>
    </source>
</evidence>
<accession>A0AAW9DU40</accession>
<dbReference type="InterPro" id="IPR009056">
    <property type="entry name" value="Cyt_c-like_dom"/>
</dbReference>